<dbReference type="AlphaFoldDB" id="A0AA36IVD0"/>
<dbReference type="GO" id="GO:0004844">
    <property type="term" value="F:uracil DNA N-glycosylase activity"/>
    <property type="evidence" value="ECO:0007669"/>
    <property type="project" value="InterPro"/>
</dbReference>
<evidence type="ECO:0000256" key="1">
    <source>
        <dbReference type="SAM" id="MobiDB-lite"/>
    </source>
</evidence>
<dbReference type="InterPro" id="IPR036895">
    <property type="entry name" value="Uracil-DNA_glycosylase-like_sf"/>
</dbReference>
<evidence type="ECO:0000313" key="2">
    <source>
        <dbReference type="EMBL" id="CAJ1394600.1"/>
    </source>
</evidence>
<gene>
    <name evidence="2" type="ORF">EVOR1521_LOCUS19218</name>
</gene>
<name>A0AA36IVD0_9DINO</name>
<dbReference type="Proteomes" id="UP001178507">
    <property type="component" value="Unassembled WGS sequence"/>
</dbReference>
<dbReference type="SUPFAM" id="SSF52141">
    <property type="entry name" value="Uracil-DNA glycosylase-like"/>
    <property type="match status" value="1"/>
</dbReference>
<dbReference type="EMBL" id="CAUJNA010002890">
    <property type="protein sequence ID" value="CAJ1394600.1"/>
    <property type="molecule type" value="Genomic_DNA"/>
</dbReference>
<comment type="caution">
    <text evidence="2">The sequence shown here is derived from an EMBL/GenBank/DDBJ whole genome shotgun (WGS) entry which is preliminary data.</text>
</comment>
<dbReference type="Gene3D" id="3.40.470.10">
    <property type="entry name" value="Uracil-DNA glycosylase-like domain"/>
    <property type="match status" value="1"/>
</dbReference>
<protein>
    <submittedName>
        <fullName evidence="2">Uncharacterized protein</fullName>
    </submittedName>
</protein>
<feature type="region of interest" description="Disordered" evidence="1">
    <location>
        <begin position="137"/>
        <end position="178"/>
    </location>
</feature>
<dbReference type="PANTHER" id="PTHR11264">
    <property type="entry name" value="URACIL-DNA GLYCOSYLASE"/>
    <property type="match status" value="1"/>
</dbReference>
<dbReference type="GO" id="GO:0097510">
    <property type="term" value="P:base-excision repair, AP site formation via deaminated base removal"/>
    <property type="evidence" value="ECO:0007669"/>
    <property type="project" value="TreeGrafter"/>
</dbReference>
<accession>A0AA36IVD0</accession>
<sequence>MISETDALAAHRAIHEGKKEVKLEDGTKLEVAKSKNGCRAVKFPKFQAMEQNKDKASAWATKAKKGVKITWFLSGTSPSTWGRVVDGAVEARGKAIEATSAAASSAAPKAEAKAGAKARAKAKAEAKAEAKAKARAKAEAKAEAKGKARAKPEAKAKSAAAKKRPAPESEAGPEAKKAKVETCAPAAEPMETTEDPLVLAPLFEGMGHGAVWRRILAPVLEAQSTAPNFIGPSRDKRIIPIRELTFQALKPNPPAQWRVVSFGQSPYPRIESATGIAHFDDNALKSWDSSSFGSVTTMRCIMKAALMSKFKIPKTTKVPELRKLLHSNGVVGPAEWFQAILSQGVLLMNAACTLRPSEGQRAGEVVQEHLIFWQPVIQAVASAILEECQKSKRSIIFAWWGAESLKTKRVLDKTVFAKFPDVKVRHIEHKNPAAMYDSFCDPPNIFDCINKAIKELKLGEPIDWAPIDGWKTTLGLDTAEEMGAFLAETQELHKASLTLIWGKLAKG</sequence>
<proteinExistence type="predicted"/>
<dbReference type="InterPro" id="IPR002043">
    <property type="entry name" value="UDG_fam1"/>
</dbReference>
<dbReference type="PANTHER" id="PTHR11264:SF8">
    <property type="entry name" value="URACIL-DNA GLYCOSYLASE-LIKE DOMAIN-CONTAINING PROTEIN"/>
    <property type="match status" value="1"/>
</dbReference>
<feature type="compositionally biased region" description="Basic and acidic residues" evidence="1">
    <location>
        <begin position="137"/>
        <end position="156"/>
    </location>
</feature>
<dbReference type="GO" id="GO:0005739">
    <property type="term" value="C:mitochondrion"/>
    <property type="evidence" value="ECO:0007669"/>
    <property type="project" value="TreeGrafter"/>
</dbReference>
<keyword evidence="3" id="KW-1185">Reference proteome</keyword>
<evidence type="ECO:0000313" key="3">
    <source>
        <dbReference type="Proteomes" id="UP001178507"/>
    </source>
</evidence>
<dbReference type="GO" id="GO:0005634">
    <property type="term" value="C:nucleus"/>
    <property type="evidence" value="ECO:0007669"/>
    <property type="project" value="TreeGrafter"/>
</dbReference>
<organism evidence="2 3">
    <name type="scientific">Effrenium voratum</name>
    <dbReference type="NCBI Taxonomy" id="2562239"/>
    <lineage>
        <taxon>Eukaryota</taxon>
        <taxon>Sar</taxon>
        <taxon>Alveolata</taxon>
        <taxon>Dinophyceae</taxon>
        <taxon>Suessiales</taxon>
        <taxon>Symbiodiniaceae</taxon>
        <taxon>Effrenium</taxon>
    </lineage>
</organism>
<reference evidence="2" key="1">
    <citation type="submission" date="2023-08" db="EMBL/GenBank/DDBJ databases">
        <authorList>
            <person name="Chen Y."/>
            <person name="Shah S."/>
            <person name="Dougan E. K."/>
            <person name="Thang M."/>
            <person name="Chan C."/>
        </authorList>
    </citation>
    <scope>NUCLEOTIDE SEQUENCE</scope>
</reference>